<evidence type="ECO:0000313" key="2">
    <source>
        <dbReference type="EMBL" id="PHN03256.1"/>
    </source>
</evidence>
<dbReference type="Pfam" id="PF13614">
    <property type="entry name" value="AAA_31"/>
    <property type="match status" value="1"/>
</dbReference>
<protein>
    <submittedName>
        <fullName evidence="2">Chromosome partitioning protein ParA</fullName>
    </submittedName>
</protein>
<dbReference type="OrthoDB" id="9815116at2"/>
<reference evidence="2 3" key="1">
    <citation type="submission" date="2017-10" db="EMBL/GenBank/DDBJ databases">
        <title>The draft genome sequence of Lewinella nigricans NBRC 102662.</title>
        <authorList>
            <person name="Wang K."/>
        </authorList>
    </citation>
    <scope>NUCLEOTIDE SEQUENCE [LARGE SCALE GENOMIC DNA]</scope>
    <source>
        <strain evidence="2 3">NBRC 102662</strain>
    </source>
</reference>
<dbReference type="RefSeq" id="WP_099153385.1">
    <property type="nucleotide sequence ID" value="NZ_PDUD01000033.1"/>
</dbReference>
<proteinExistence type="predicted"/>
<dbReference type="EMBL" id="PDUD01000033">
    <property type="protein sequence ID" value="PHN03256.1"/>
    <property type="molecule type" value="Genomic_DNA"/>
</dbReference>
<evidence type="ECO:0000259" key="1">
    <source>
        <dbReference type="Pfam" id="PF13614"/>
    </source>
</evidence>
<accession>A0A2D0N4E9</accession>
<dbReference type="InterPro" id="IPR025669">
    <property type="entry name" value="AAA_dom"/>
</dbReference>
<sequence length="253" mass="27730">MAIVISLLNHKGGVGKTTSTINIGAGLVELDKRVLLLDLDPQANLSLSLGVGRQSTTLYEALRGEADLAPVTVRPGLDVVPSTLDLSGAEMELINEAGREYILRELLEGVRDAYDFVIIDCPPSLGLLTLNALTSSEYVLIPLQTEFLALQGLAKIKQVIQKVKLRLNKKLDILGVLPTMYDGRKVLNRDVVETIQKYFGHLVFETYIRDNVALAEAPAQRQDIFAYNGTSSGAEDYLSLCKEIMERTQVKAS</sequence>
<dbReference type="PIRSF" id="PIRSF009320">
    <property type="entry name" value="Nuc_binding_HP_1000"/>
    <property type="match status" value="1"/>
</dbReference>
<dbReference type="Gene3D" id="3.40.50.300">
    <property type="entry name" value="P-loop containing nucleotide triphosphate hydrolases"/>
    <property type="match status" value="1"/>
</dbReference>
<dbReference type="Proteomes" id="UP000223913">
    <property type="component" value="Unassembled WGS sequence"/>
</dbReference>
<keyword evidence="3" id="KW-1185">Reference proteome</keyword>
<dbReference type="InterPro" id="IPR050678">
    <property type="entry name" value="DNA_Partitioning_ATPase"/>
</dbReference>
<dbReference type="AlphaFoldDB" id="A0A2D0N4E9"/>
<dbReference type="InterPro" id="IPR027417">
    <property type="entry name" value="P-loop_NTPase"/>
</dbReference>
<evidence type="ECO:0000313" key="3">
    <source>
        <dbReference type="Proteomes" id="UP000223913"/>
    </source>
</evidence>
<dbReference type="PANTHER" id="PTHR13696">
    <property type="entry name" value="P-LOOP CONTAINING NUCLEOSIDE TRIPHOSPHATE HYDROLASE"/>
    <property type="match status" value="1"/>
</dbReference>
<dbReference type="SUPFAM" id="SSF52540">
    <property type="entry name" value="P-loop containing nucleoside triphosphate hydrolases"/>
    <property type="match status" value="1"/>
</dbReference>
<dbReference type="FunFam" id="3.40.50.300:FF:000285">
    <property type="entry name" value="Sporulation initiation inhibitor Soj"/>
    <property type="match status" value="1"/>
</dbReference>
<organism evidence="2 3">
    <name type="scientific">Flavilitoribacter nigricans (strain ATCC 23147 / DSM 23189 / NBRC 102662 / NCIMB 1420 / SS-2)</name>
    <name type="common">Lewinella nigricans</name>
    <dbReference type="NCBI Taxonomy" id="1122177"/>
    <lineage>
        <taxon>Bacteria</taxon>
        <taxon>Pseudomonadati</taxon>
        <taxon>Bacteroidota</taxon>
        <taxon>Saprospiria</taxon>
        <taxon>Saprospirales</taxon>
        <taxon>Lewinellaceae</taxon>
        <taxon>Flavilitoribacter</taxon>
    </lineage>
</organism>
<dbReference type="PANTHER" id="PTHR13696:SF99">
    <property type="entry name" value="COBYRINIC ACID AC-DIAMIDE SYNTHASE"/>
    <property type="match status" value="1"/>
</dbReference>
<comment type="caution">
    <text evidence="2">The sequence shown here is derived from an EMBL/GenBank/DDBJ whole genome shotgun (WGS) entry which is preliminary data.</text>
</comment>
<gene>
    <name evidence="2" type="ORF">CRP01_28085</name>
</gene>
<dbReference type="CDD" id="cd02042">
    <property type="entry name" value="ParAB_family"/>
    <property type="match status" value="1"/>
</dbReference>
<name>A0A2D0N4E9_FLAN2</name>
<feature type="domain" description="AAA" evidence="1">
    <location>
        <begin position="4"/>
        <end position="173"/>
    </location>
</feature>